<keyword evidence="3" id="KW-0496">Mitochondrion</keyword>
<feature type="region of interest" description="Disordered" evidence="2">
    <location>
        <begin position="367"/>
        <end position="387"/>
    </location>
</feature>
<feature type="region of interest" description="Disordered" evidence="2">
    <location>
        <begin position="56"/>
        <end position="107"/>
    </location>
</feature>
<evidence type="ECO:0000313" key="3">
    <source>
        <dbReference type="EMBL" id="SPR01229.1"/>
    </source>
</evidence>
<dbReference type="Proteomes" id="UP000290189">
    <property type="component" value="Unassembled WGS sequence"/>
</dbReference>
<feature type="region of interest" description="Disordered" evidence="2">
    <location>
        <begin position="477"/>
        <end position="501"/>
    </location>
</feature>
<evidence type="ECO:0000256" key="1">
    <source>
        <dbReference type="SAM" id="Coils"/>
    </source>
</evidence>
<geneLocation type="mitochondrion" evidence="3"/>
<feature type="compositionally biased region" description="Basic and acidic residues" evidence="2">
    <location>
        <begin position="264"/>
        <end position="312"/>
    </location>
</feature>
<feature type="coiled-coil region" evidence="1">
    <location>
        <begin position="165"/>
        <end position="209"/>
    </location>
</feature>
<accession>A0A3P3YMD7</accession>
<organism evidence="3 4">
    <name type="scientific">Plasmodiophora brassicae</name>
    <name type="common">Clubroot disease agent</name>
    <dbReference type="NCBI Taxonomy" id="37360"/>
    <lineage>
        <taxon>Eukaryota</taxon>
        <taxon>Sar</taxon>
        <taxon>Rhizaria</taxon>
        <taxon>Endomyxa</taxon>
        <taxon>Phytomyxea</taxon>
        <taxon>Plasmodiophorida</taxon>
        <taxon>Plasmodiophoridae</taxon>
        <taxon>Plasmodiophora</taxon>
    </lineage>
</organism>
<dbReference type="EMBL" id="OVEO01000016">
    <property type="protein sequence ID" value="SPR01229.1"/>
    <property type="molecule type" value="Genomic_DNA"/>
</dbReference>
<name>A0A3P3YMD7_PLABS</name>
<reference evidence="3 4" key="1">
    <citation type="submission" date="2018-03" db="EMBL/GenBank/DDBJ databases">
        <authorList>
            <person name="Fogelqvist J."/>
        </authorList>
    </citation>
    <scope>NUCLEOTIDE SEQUENCE [LARGE SCALE GENOMIC DNA]</scope>
</reference>
<evidence type="ECO:0000256" key="2">
    <source>
        <dbReference type="SAM" id="MobiDB-lite"/>
    </source>
</evidence>
<feature type="compositionally biased region" description="Basic and acidic residues" evidence="2">
    <location>
        <begin position="477"/>
        <end position="488"/>
    </location>
</feature>
<proteinExistence type="predicted"/>
<protein>
    <recommendedName>
        <fullName evidence="5">Trichohyalin-plectin-homology domain-containing protein</fullName>
    </recommendedName>
</protein>
<feature type="compositionally biased region" description="Polar residues" evidence="2">
    <location>
        <begin position="67"/>
        <end position="95"/>
    </location>
</feature>
<dbReference type="AlphaFoldDB" id="A0A3P3YMD7"/>
<feature type="region of interest" description="Disordered" evidence="2">
    <location>
        <begin position="264"/>
        <end position="316"/>
    </location>
</feature>
<keyword evidence="1" id="KW-0175">Coiled coil</keyword>
<evidence type="ECO:0008006" key="5">
    <source>
        <dbReference type="Google" id="ProtNLM"/>
    </source>
</evidence>
<sequence>MSNKSMTRSASTLLYKGRKLSASHQASLRKQLLAQESKSSLASKYADKYGRKMPDGCKKVNGRWARQGQSGDSGASLTRCTSTSVLETGQQQNGRSAAALPAGTADQSQQFHPKLVGRFNSDGDELPPTRTQLVEAYRTRNSQLDWVSIMSYNQQVAALDAKVEIEQAKKAKATFKMTLDQQLKEREALAETKAKAKQVEREKELAQFRKLLADEEANAARRKAKIMHEKDVRMQQMATNVARKQRAAEVRAEENAITVAKYKADSERQKKEAAERRRREKEKMERVKRENEITEQIKREERRRQDQEELERQAAYARQVAAAEAARAEYYEVKAKKQDANIAQLLKSTEEATKAAQVAEEKIRQAQEAFHRQQDELEAEKERQRQKMKEDIAIELKRQVDSRAEEKRRQVQLDMEYCEAVKATLAKIDAREAAETKARKQKLLEQNMFLGAQVVEIEQRKQKERAAMSDTEVKLNAHTLEKIKRHDVQPSTASGIRPRPY</sequence>
<evidence type="ECO:0000313" key="4">
    <source>
        <dbReference type="Proteomes" id="UP000290189"/>
    </source>
</evidence>
<gene>
    <name evidence="3" type="ORF">PLBR_LOCUS8444</name>
</gene>